<sequence length="395" mass="44637">MRLVGLNVGTLTGDDFAWTDAEQFKNSSSQWEKYTLNDKKPPTPTPETCARTILDMSGAAFEPEIAAGLWSKILDHKWLLSEKVGRDMGLRTACIDFLENMEQAPDEYKTYKRKDILKEMGAQSVSRETWDTIADSQPPKRLVQRRIILPLTETNLAQKHGVVSPKAILFFGPPGTGKTHFAKAIAGVLAWWFIEIEPSMLMAEGVEKVGANLRGIMRQARNLNDAVLFIDEFEEIAGSRDKADRIDKSITNEFLKQIPLLKSQENNLLLVCATNYIRQLDTAMLRPGRFDCIIPVGGLDTKGRTTILSYYLSKLNTGQIDLARLIDLTSGFTPADIQYFIDQVAHFAFEHELKEKEDYLVTTDTFIQMREKVNPSLGNDEIEAFEKDCNNYSRV</sequence>
<organism evidence="2 3">
    <name type="scientific">Desulfosarcina ovata subsp. sediminis</name>
    <dbReference type="NCBI Taxonomy" id="885957"/>
    <lineage>
        <taxon>Bacteria</taxon>
        <taxon>Pseudomonadati</taxon>
        <taxon>Thermodesulfobacteriota</taxon>
        <taxon>Desulfobacteria</taxon>
        <taxon>Desulfobacterales</taxon>
        <taxon>Desulfosarcinaceae</taxon>
        <taxon>Desulfosarcina</taxon>
    </lineage>
</organism>
<dbReference type="PANTHER" id="PTHR23077:SF199">
    <property type="entry name" value="AAA FAMILY ATPASE"/>
    <property type="match status" value="1"/>
</dbReference>
<dbReference type="Gene3D" id="1.10.8.60">
    <property type="match status" value="1"/>
</dbReference>
<dbReference type="GO" id="GO:0005524">
    <property type="term" value="F:ATP binding"/>
    <property type="evidence" value="ECO:0007669"/>
    <property type="project" value="InterPro"/>
</dbReference>
<dbReference type="SUPFAM" id="SSF52540">
    <property type="entry name" value="P-loop containing nucleoside triphosphate hydrolases"/>
    <property type="match status" value="1"/>
</dbReference>
<proteinExistence type="predicted"/>
<protein>
    <recommendedName>
        <fullName evidence="1">AAA+ ATPase domain-containing protein</fullName>
    </recommendedName>
</protein>
<reference evidence="2 3" key="1">
    <citation type="submission" date="2019-11" db="EMBL/GenBank/DDBJ databases">
        <title>Comparative genomics of hydrocarbon-degrading Desulfosarcina strains.</title>
        <authorList>
            <person name="Watanabe M."/>
            <person name="Kojima H."/>
            <person name="Fukui M."/>
        </authorList>
    </citation>
    <scope>NUCLEOTIDE SEQUENCE [LARGE SCALE GENOMIC DNA]</scope>
    <source>
        <strain evidence="2 3">28bB2T</strain>
    </source>
</reference>
<accession>A0A5K7ZSG3</accession>
<dbReference type="Gene3D" id="3.40.50.300">
    <property type="entry name" value="P-loop containing nucleotide triphosphate hydrolases"/>
    <property type="match status" value="1"/>
</dbReference>
<dbReference type="PANTHER" id="PTHR23077">
    <property type="entry name" value="AAA-FAMILY ATPASE"/>
    <property type="match status" value="1"/>
</dbReference>
<dbReference type="InterPro" id="IPR003593">
    <property type="entry name" value="AAA+_ATPase"/>
</dbReference>
<dbReference type="GO" id="GO:0016887">
    <property type="term" value="F:ATP hydrolysis activity"/>
    <property type="evidence" value="ECO:0007669"/>
    <property type="project" value="InterPro"/>
</dbReference>
<gene>
    <name evidence="2" type="ORF">DSCO28_37000</name>
</gene>
<dbReference type="InterPro" id="IPR050168">
    <property type="entry name" value="AAA_ATPase_domain"/>
</dbReference>
<dbReference type="KEGG" id="dov:DSCO28_37000"/>
<dbReference type="SMART" id="SM00382">
    <property type="entry name" value="AAA"/>
    <property type="match status" value="1"/>
</dbReference>
<evidence type="ECO:0000313" key="2">
    <source>
        <dbReference type="EMBL" id="BBO83134.1"/>
    </source>
</evidence>
<dbReference type="EMBL" id="AP021876">
    <property type="protein sequence ID" value="BBO83134.1"/>
    <property type="molecule type" value="Genomic_DNA"/>
</dbReference>
<evidence type="ECO:0000313" key="3">
    <source>
        <dbReference type="Proteomes" id="UP000425960"/>
    </source>
</evidence>
<dbReference type="AlphaFoldDB" id="A0A5K7ZSG3"/>
<feature type="domain" description="AAA+ ATPase" evidence="1">
    <location>
        <begin position="164"/>
        <end position="300"/>
    </location>
</feature>
<dbReference type="InterPro" id="IPR027417">
    <property type="entry name" value="P-loop_NTPase"/>
</dbReference>
<evidence type="ECO:0000259" key="1">
    <source>
        <dbReference type="SMART" id="SM00382"/>
    </source>
</evidence>
<name>A0A5K7ZSG3_9BACT</name>
<dbReference type="Proteomes" id="UP000425960">
    <property type="component" value="Chromosome"/>
</dbReference>
<dbReference type="CDD" id="cd19481">
    <property type="entry name" value="RecA-like_protease"/>
    <property type="match status" value="1"/>
</dbReference>
<dbReference type="InterPro" id="IPR003959">
    <property type="entry name" value="ATPase_AAA_core"/>
</dbReference>
<dbReference type="Pfam" id="PF00004">
    <property type="entry name" value="AAA"/>
    <property type="match status" value="1"/>
</dbReference>